<dbReference type="Proteomes" id="UP001392437">
    <property type="component" value="Unassembled WGS sequence"/>
</dbReference>
<name>A0AAW0R5W0_9PEZI</name>
<protein>
    <submittedName>
        <fullName evidence="1">Uncharacterized protein</fullName>
    </submittedName>
</protein>
<keyword evidence="2" id="KW-1185">Reference proteome</keyword>
<organism evidence="1 2">
    <name type="scientific">Apiospora kogelbergensis</name>
    <dbReference type="NCBI Taxonomy" id="1337665"/>
    <lineage>
        <taxon>Eukaryota</taxon>
        <taxon>Fungi</taxon>
        <taxon>Dikarya</taxon>
        <taxon>Ascomycota</taxon>
        <taxon>Pezizomycotina</taxon>
        <taxon>Sordariomycetes</taxon>
        <taxon>Xylariomycetidae</taxon>
        <taxon>Amphisphaeriales</taxon>
        <taxon>Apiosporaceae</taxon>
        <taxon>Apiospora</taxon>
    </lineage>
</organism>
<sequence>MLSPASRRSSSADPNSFFFHSAQTATYTQYSTSPVEYPSQQPTTQCAQQPQPLAAVQAVLFQAPAARKQGRCYDDVARNKGLLEDIFETDIAQFVSLKTHSYAIFALLSVVGSPPVRFKEGAMLAMLVKAEKEPVTGIFEELYETELDGMKYEFTEKQDDPMPRSFPQIGSIGRPIDAHLCAHQFGSSQQLKQTM</sequence>
<gene>
    <name evidence="1" type="ORF">PG999_001549</name>
</gene>
<evidence type="ECO:0000313" key="2">
    <source>
        <dbReference type="Proteomes" id="UP001392437"/>
    </source>
</evidence>
<dbReference type="EMBL" id="JAQQWP010000002">
    <property type="protein sequence ID" value="KAK8129169.1"/>
    <property type="molecule type" value="Genomic_DNA"/>
</dbReference>
<accession>A0AAW0R5W0</accession>
<evidence type="ECO:0000313" key="1">
    <source>
        <dbReference type="EMBL" id="KAK8129169.1"/>
    </source>
</evidence>
<proteinExistence type="predicted"/>
<dbReference type="AlphaFoldDB" id="A0AAW0R5W0"/>
<reference evidence="1 2" key="1">
    <citation type="submission" date="2023-01" db="EMBL/GenBank/DDBJ databases">
        <title>Analysis of 21 Apiospora genomes using comparative genomics revels a genus with tremendous synthesis potential of carbohydrate active enzymes and secondary metabolites.</title>
        <authorList>
            <person name="Sorensen T."/>
        </authorList>
    </citation>
    <scope>NUCLEOTIDE SEQUENCE [LARGE SCALE GENOMIC DNA]</scope>
    <source>
        <strain evidence="1 2">CBS 117206</strain>
    </source>
</reference>
<comment type="caution">
    <text evidence="1">The sequence shown here is derived from an EMBL/GenBank/DDBJ whole genome shotgun (WGS) entry which is preliminary data.</text>
</comment>